<evidence type="ECO:0000313" key="2">
    <source>
        <dbReference type="Proteomes" id="UP000247689"/>
    </source>
</evidence>
<dbReference type="Proteomes" id="UP000247689">
    <property type="component" value="Unassembled WGS sequence"/>
</dbReference>
<evidence type="ECO:0008006" key="3">
    <source>
        <dbReference type="Google" id="ProtNLM"/>
    </source>
</evidence>
<dbReference type="Pfam" id="PF09961">
    <property type="entry name" value="DUF2195"/>
    <property type="match status" value="1"/>
</dbReference>
<comment type="caution">
    <text evidence="1">The sequence shown here is derived from an EMBL/GenBank/DDBJ whole genome shotgun (WGS) entry which is preliminary data.</text>
</comment>
<name>A0A318D5H0_9GAMM</name>
<dbReference type="InterPro" id="IPR018696">
    <property type="entry name" value="DUF2195"/>
</dbReference>
<accession>A0A318D5H0</accession>
<dbReference type="AlphaFoldDB" id="A0A318D5H0"/>
<dbReference type="RefSeq" id="WP_110199868.1">
    <property type="nucleotide sequence ID" value="NZ_QICH01000001.1"/>
</dbReference>
<dbReference type="OrthoDB" id="7064840at2"/>
<keyword evidence="2" id="KW-1185">Reference proteome</keyword>
<protein>
    <recommendedName>
        <fullName evidence="3">DUF2195 domain-containing protein</fullName>
    </recommendedName>
</protein>
<reference evidence="1 2" key="1">
    <citation type="submission" date="2018-05" db="EMBL/GenBank/DDBJ databases">
        <title>Kangiella spongicola genome sequence.</title>
        <authorList>
            <person name="Maclea K.S."/>
            <person name="Goen A.E."/>
            <person name="Kelley C."/>
            <person name="Underriner A."/>
            <person name="Silverwood T."/>
            <person name="Trachtenberg A.M."/>
        </authorList>
    </citation>
    <scope>NUCLEOTIDE SEQUENCE [LARGE SCALE GENOMIC DNA]</scope>
    <source>
        <strain evidence="1 2">ATCC BAA-2076</strain>
    </source>
</reference>
<gene>
    <name evidence="1" type="ORF">DL796_03095</name>
</gene>
<sequence length="132" mass="14423">MKKLSLTAAFLVVGLINTSCETRPVLEGDTLLKSSLQIDNSLKQCISFDSHSIKQVENTRLIKVNYSTKQSIGYCGCKSALAQYRVFISNQELSAGLIDFRDNDSLSLTLSNTDILLTEAPVTVSFACAQPL</sequence>
<proteinExistence type="predicted"/>
<dbReference type="EMBL" id="QICH01000001">
    <property type="protein sequence ID" value="PXF64141.1"/>
    <property type="molecule type" value="Genomic_DNA"/>
</dbReference>
<evidence type="ECO:0000313" key="1">
    <source>
        <dbReference type="EMBL" id="PXF64141.1"/>
    </source>
</evidence>
<organism evidence="1 2">
    <name type="scientific">Kangiella spongicola</name>
    <dbReference type="NCBI Taxonomy" id="796379"/>
    <lineage>
        <taxon>Bacteria</taxon>
        <taxon>Pseudomonadati</taxon>
        <taxon>Pseudomonadota</taxon>
        <taxon>Gammaproteobacteria</taxon>
        <taxon>Kangiellales</taxon>
        <taxon>Kangiellaceae</taxon>
        <taxon>Kangiella</taxon>
    </lineage>
</organism>